<proteinExistence type="predicted"/>
<protein>
    <submittedName>
        <fullName evidence="1">Uncharacterized protein</fullName>
    </submittedName>
</protein>
<organism evidence="1 2">
    <name type="scientific">Paenibacillus lactis 154</name>
    <dbReference type="NCBI Taxonomy" id="743719"/>
    <lineage>
        <taxon>Bacteria</taxon>
        <taxon>Bacillati</taxon>
        <taxon>Bacillota</taxon>
        <taxon>Bacilli</taxon>
        <taxon>Bacillales</taxon>
        <taxon>Paenibacillaceae</taxon>
        <taxon>Paenibacillus</taxon>
    </lineage>
</organism>
<reference evidence="1 2" key="1">
    <citation type="submission" date="2011-09" db="EMBL/GenBank/DDBJ databases">
        <title>The draft genome of Paenibacillus lactis 154.</title>
        <authorList>
            <consortium name="US DOE Joint Genome Institute (JGI-PGF)"/>
            <person name="Lucas S."/>
            <person name="Han J."/>
            <person name="Lapidus A."/>
            <person name="Cheng J.-F."/>
            <person name="Goodwin L."/>
            <person name="Pitluck S."/>
            <person name="Peters L."/>
            <person name="Land M.L."/>
            <person name="Hauser L."/>
            <person name="Siebers A."/>
            <person name="Thelen M."/>
            <person name="Hugenholtz P."/>
            <person name="Allgaier M."/>
            <person name="Woyke T.J."/>
        </authorList>
    </citation>
    <scope>NUCLEOTIDE SEQUENCE [LARGE SCALE GENOMIC DNA]</scope>
    <source>
        <strain evidence="1 2">154</strain>
    </source>
</reference>
<evidence type="ECO:0000313" key="2">
    <source>
        <dbReference type="Proteomes" id="UP000003891"/>
    </source>
</evidence>
<name>G4HPA0_9BACL</name>
<gene>
    <name evidence="1" type="ORF">PaelaDRAFT_5811</name>
</gene>
<sequence>SQYVRPLEDDEVDRLEVEVQQCMELTNTNRSRAYPKSFLKESSLRKHKDKPTKVKKSFEADSDYFGGARKDLRI</sequence>
<accession>G4HPA0</accession>
<evidence type="ECO:0000313" key="1">
    <source>
        <dbReference type="EMBL" id="EHB48545.1"/>
    </source>
</evidence>
<dbReference type="EMBL" id="AGIP01000025">
    <property type="protein sequence ID" value="EHB48545.1"/>
    <property type="molecule type" value="Genomic_DNA"/>
</dbReference>
<dbReference type="Proteomes" id="UP000003891">
    <property type="component" value="Unassembled WGS sequence"/>
</dbReference>
<feature type="non-terminal residue" evidence="1">
    <location>
        <position position="1"/>
    </location>
</feature>
<dbReference type="AlphaFoldDB" id="G4HPA0"/>
<dbReference type="eggNOG" id="ENOG50307PG">
    <property type="taxonomic scope" value="Bacteria"/>
</dbReference>